<dbReference type="GO" id="GO:0005509">
    <property type="term" value="F:calcium ion binding"/>
    <property type="evidence" value="ECO:0007669"/>
    <property type="project" value="InterPro"/>
</dbReference>
<organism evidence="3 4">
    <name type="scientific">Donghicola mangrovi</name>
    <dbReference type="NCBI Taxonomy" id="2729614"/>
    <lineage>
        <taxon>Bacteria</taxon>
        <taxon>Pseudomonadati</taxon>
        <taxon>Pseudomonadota</taxon>
        <taxon>Alphaproteobacteria</taxon>
        <taxon>Rhodobacterales</taxon>
        <taxon>Roseobacteraceae</taxon>
        <taxon>Donghicola</taxon>
    </lineage>
</organism>
<dbReference type="AlphaFoldDB" id="A0A850Q7V4"/>
<dbReference type="InterPro" id="IPR001343">
    <property type="entry name" value="Hemolysn_Ca-bd"/>
</dbReference>
<dbReference type="RefSeq" id="WP_177158589.1">
    <property type="nucleotide sequence ID" value="NZ_JABCJE010000010.1"/>
</dbReference>
<dbReference type="InterPro" id="IPR018511">
    <property type="entry name" value="Hemolysin-typ_Ca-bd_CS"/>
</dbReference>
<dbReference type="SUPFAM" id="SSF51120">
    <property type="entry name" value="beta-Roll"/>
    <property type="match status" value="2"/>
</dbReference>
<sequence length="335" mass="35509">MAFINVLSGADTALLTAGIDITANSFMLVPSDFNMSMEPEFYEGGEYYGEYVVDGDTYAVEFTYGEEVYIPTETEFLDITGFNLSDNPETNGGMNSFVYGNAGGYVSFVTNNLIPEMKIYEYLNSGASFTALALRGNDLIVIEESARVEAFAGNDTILGSNGQDTIFGGKGNDLIKGMDGADIILGASGKDTIIGGAGEDTINGGTGHDRILAGEQSDLVRGGGGNDKLYGEDGLDILLGQNGRDVLVGGKGNDTLTGGARADKFIFVGRAGNDVITDFDADLDDLILRRTGNHSIDDLEITQHGHDVLIDYGKGEILLENTELSDILGADISFT</sequence>
<dbReference type="PRINTS" id="PR00313">
    <property type="entry name" value="CABNDNGRPT"/>
</dbReference>
<dbReference type="PANTHER" id="PTHR38340">
    <property type="entry name" value="S-LAYER PROTEIN"/>
    <property type="match status" value="1"/>
</dbReference>
<evidence type="ECO:0000313" key="3">
    <source>
        <dbReference type="EMBL" id="NVO24994.1"/>
    </source>
</evidence>
<accession>A0A850Q7V4</accession>
<dbReference type="InterPro" id="IPR050557">
    <property type="entry name" value="RTX_toxin/Mannuronan_C5-epim"/>
</dbReference>
<dbReference type="Gene3D" id="2.150.10.10">
    <property type="entry name" value="Serralysin-like metalloprotease, C-terminal"/>
    <property type="match status" value="2"/>
</dbReference>
<evidence type="ECO:0000256" key="2">
    <source>
        <dbReference type="ARBA" id="ARBA00022525"/>
    </source>
</evidence>
<keyword evidence="2" id="KW-0964">Secreted</keyword>
<name>A0A850Q7V4_9RHOB</name>
<dbReference type="InterPro" id="IPR011049">
    <property type="entry name" value="Serralysin-like_metalloprot_C"/>
</dbReference>
<dbReference type="PROSITE" id="PS00330">
    <property type="entry name" value="HEMOLYSIN_CALCIUM"/>
    <property type="match status" value="4"/>
</dbReference>
<proteinExistence type="predicted"/>
<dbReference type="Proteomes" id="UP000592216">
    <property type="component" value="Unassembled WGS sequence"/>
</dbReference>
<dbReference type="GO" id="GO:0005576">
    <property type="term" value="C:extracellular region"/>
    <property type="evidence" value="ECO:0007669"/>
    <property type="project" value="UniProtKB-SubCell"/>
</dbReference>
<gene>
    <name evidence="3" type="ORF">HJ536_16685</name>
</gene>
<protein>
    <submittedName>
        <fullName evidence="3">Calcium-binding protein</fullName>
    </submittedName>
</protein>
<dbReference type="PANTHER" id="PTHR38340:SF1">
    <property type="entry name" value="S-LAYER PROTEIN"/>
    <property type="match status" value="1"/>
</dbReference>
<dbReference type="Pfam" id="PF00353">
    <property type="entry name" value="HemolysinCabind"/>
    <property type="match status" value="2"/>
</dbReference>
<evidence type="ECO:0000256" key="1">
    <source>
        <dbReference type="ARBA" id="ARBA00004613"/>
    </source>
</evidence>
<comment type="caution">
    <text evidence="3">The sequence shown here is derived from an EMBL/GenBank/DDBJ whole genome shotgun (WGS) entry which is preliminary data.</text>
</comment>
<reference evidence="3 4" key="1">
    <citation type="submission" date="2020-04" db="EMBL/GenBank/DDBJ databases">
        <title>Donghicola sp., a member of the Rhodobacteraceae family isolated from mangrove forest in Thailand.</title>
        <authorList>
            <person name="Charoenyingcharoen P."/>
            <person name="Yukphan P."/>
        </authorList>
    </citation>
    <scope>NUCLEOTIDE SEQUENCE [LARGE SCALE GENOMIC DNA]</scope>
    <source>
        <strain evidence="3 4">B5-SW-15</strain>
    </source>
</reference>
<dbReference type="EMBL" id="JABCJE010000010">
    <property type="protein sequence ID" value="NVO24994.1"/>
    <property type="molecule type" value="Genomic_DNA"/>
</dbReference>
<comment type="subcellular location">
    <subcellularLocation>
        <location evidence="1">Secreted</location>
    </subcellularLocation>
</comment>
<evidence type="ECO:0000313" key="4">
    <source>
        <dbReference type="Proteomes" id="UP000592216"/>
    </source>
</evidence>